<evidence type="ECO:0000313" key="2">
    <source>
        <dbReference type="Proteomes" id="UP000295257"/>
    </source>
</evidence>
<keyword evidence="2" id="KW-1185">Reference proteome</keyword>
<reference evidence="1 2" key="1">
    <citation type="journal article" date="2019" name="Appl. Microbiol. Biotechnol.">
        <title>Uncovering carbohydrate metabolism through a genotype-phenotype association study of 56 lactic acid bacteria genomes.</title>
        <authorList>
            <person name="Buron-Moles G."/>
            <person name="Chailyan A."/>
            <person name="Dolejs I."/>
            <person name="Forster J."/>
            <person name="Miks M.H."/>
        </authorList>
    </citation>
    <scope>NUCLEOTIDE SEQUENCE [LARGE SCALE GENOMIC DNA]</scope>
    <source>
        <strain evidence="1 2">ATCC 29644</strain>
    </source>
</reference>
<dbReference type="Proteomes" id="UP000295257">
    <property type="component" value="Unassembled WGS sequence"/>
</dbReference>
<dbReference type="OrthoDB" id="2311236at2"/>
<dbReference type="AlphaFoldDB" id="A0A4R5NBD4"/>
<comment type="caution">
    <text evidence="1">The sequence shown here is derived from an EMBL/GenBank/DDBJ whole genome shotgun (WGS) entry which is preliminary data.</text>
</comment>
<name>A0A4R5NBD4_9LACO</name>
<dbReference type="RefSeq" id="WP_010018828.1">
    <property type="nucleotide sequence ID" value="NZ_PUFN01000029.1"/>
</dbReference>
<evidence type="ECO:0000313" key="1">
    <source>
        <dbReference type="EMBL" id="TDG69841.1"/>
    </source>
</evidence>
<proteinExistence type="predicted"/>
<accession>A0A4R5NBD4</accession>
<sequence length="117" mass="13437">MQIGNDKDSPLSPVLFVPLMVEKQSELQRIIMKSTAYFFLEPQEFQALKKATLGSLKDIKTDEYVVGVWKNSDGQFVVTSIYRNNLYQHSLLDFGRIGDIVTGLPDDFQQAERFFIK</sequence>
<dbReference type="EMBL" id="PUFN01000029">
    <property type="protein sequence ID" value="TDG69841.1"/>
    <property type="molecule type" value="Genomic_DNA"/>
</dbReference>
<gene>
    <name evidence="1" type="ORF">C5L30_001974</name>
</gene>
<organism evidence="1 2">
    <name type="scientific">Companilactobacillus farciminis</name>
    <dbReference type="NCBI Taxonomy" id="1612"/>
    <lineage>
        <taxon>Bacteria</taxon>
        <taxon>Bacillati</taxon>
        <taxon>Bacillota</taxon>
        <taxon>Bacilli</taxon>
        <taxon>Lactobacillales</taxon>
        <taxon>Lactobacillaceae</taxon>
        <taxon>Companilactobacillus</taxon>
    </lineage>
</organism>
<protein>
    <submittedName>
        <fullName evidence="1">Uncharacterized protein</fullName>
    </submittedName>
</protein>